<accession>A0A392U335</accession>
<sequence length="69" mass="7815">MSRCHIIYAIMRREPIQVGEMTARSINRMIIGPDSYIGHPFVITTLSRLEDVLVEEDTDEIASAERPLG</sequence>
<keyword evidence="2" id="KW-1185">Reference proteome</keyword>
<dbReference type="EMBL" id="LXQA010702903">
    <property type="protein sequence ID" value="MCI66816.1"/>
    <property type="molecule type" value="Genomic_DNA"/>
</dbReference>
<feature type="non-terminal residue" evidence="1">
    <location>
        <position position="69"/>
    </location>
</feature>
<dbReference type="AlphaFoldDB" id="A0A392U335"/>
<comment type="caution">
    <text evidence="1">The sequence shown here is derived from an EMBL/GenBank/DDBJ whole genome shotgun (WGS) entry which is preliminary data.</text>
</comment>
<protein>
    <submittedName>
        <fullName evidence="1">Uncharacterized protein</fullName>
    </submittedName>
</protein>
<proteinExistence type="predicted"/>
<organism evidence="1 2">
    <name type="scientific">Trifolium medium</name>
    <dbReference type="NCBI Taxonomy" id="97028"/>
    <lineage>
        <taxon>Eukaryota</taxon>
        <taxon>Viridiplantae</taxon>
        <taxon>Streptophyta</taxon>
        <taxon>Embryophyta</taxon>
        <taxon>Tracheophyta</taxon>
        <taxon>Spermatophyta</taxon>
        <taxon>Magnoliopsida</taxon>
        <taxon>eudicotyledons</taxon>
        <taxon>Gunneridae</taxon>
        <taxon>Pentapetalae</taxon>
        <taxon>rosids</taxon>
        <taxon>fabids</taxon>
        <taxon>Fabales</taxon>
        <taxon>Fabaceae</taxon>
        <taxon>Papilionoideae</taxon>
        <taxon>50 kb inversion clade</taxon>
        <taxon>NPAAA clade</taxon>
        <taxon>Hologalegina</taxon>
        <taxon>IRL clade</taxon>
        <taxon>Trifolieae</taxon>
        <taxon>Trifolium</taxon>
    </lineage>
</organism>
<dbReference type="Proteomes" id="UP000265520">
    <property type="component" value="Unassembled WGS sequence"/>
</dbReference>
<name>A0A392U335_9FABA</name>
<evidence type="ECO:0000313" key="2">
    <source>
        <dbReference type="Proteomes" id="UP000265520"/>
    </source>
</evidence>
<reference evidence="1 2" key="1">
    <citation type="journal article" date="2018" name="Front. Plant Sci.">
        <title>Red Clover (Trifolium pratense) and Zigzag Clover (T. medium) - A Picture of Genomic Similarities and Differences.</title>
        <authorList>
            <person name="Dluhosova J."/>
            <person name="Istvanek J."/>
            <person name="Nedelnik J."/>
            <person name="Repkova J."/>
        </authorList>
    </citation>
    <scope>NUCLEOTIDE SEQUENCE [LARGE SCALE GENOMIC DNA]</scope>
    <source>
        <strain evidence="2">cv. 10/8</strain>
        <tissue evidence="1">Leaf</tissue>
    </source>
</reference>
<evidence type="ECO:0000313" key="1">
    <source>
        <dbReference type="EMBL" id="MCI66816.1"/>
    </source>
</evidence>